<dbReference type="Pfam" id="PF01161">
    <property type="entry name" value="PBP"/>
    <property type="match status" value="1"/>
</dbReference>
<dbReference type="AlphaFoldDB" id="A0A934MR62"/>
<organism evidence="2 3">
    <name type="scientific">Devosia sediminis</name>
    <dbReference type="NCBI Taxonomy" id="2798801"/>
    <lineage>
        <taxon>Bacteria</taxon>
        <taxon>Pseudomonadati</taxon>
        <taxon>Pseudomonadota</taxon>
        <taxon>Alphaproteobacteria</taxon>
        <taxon>Hyphomicrobiales</taxon>
        <taxon>Devosiaceae</taxon>
        <taxon>Devosia</taxon>
    </lineage>
</organism>
<dbReference type="PANTHER" id="PTHR30289:SF1">
    <property type="entry name" value="PEBP (PHOSPHATIDYLETHANOLAMINE-BINDING PROTEIN) FAMILY PROTEIN"/>
    <property type="match status" value="1"/>
</dbReference>
<proteinExistence type="predicted"/>
<dbReference type="InterPro" id="IPR036610">
    <property type="entry name" value="PEBP-like_sf"/>
</dbReference>
<gene>
    <name evidence="2" type="ORF">JEQ47_10190</name>
</gene>
<evidence type="ECO:0000313" key="2">
    <source>
        <dbReference type="EMBL" id="MBJ3785089.1"/>
    </source>
</evidence>
<dbReference type="SUPFAM" id="SSF49777">
    <property type="entry name" value="PEBP-like"/>
    <property type="match status" value="1"/>
</dbReference>
<dbReference type="InterPro" id="IPR008914">
    <property type="entry name" value="PEBP"/>
</dbReference>
<feature type="region of interest" description="Disordered" evidence="1">
    <location>
        <begin position="131"/>
        <end position="150"/>
    </location>
</feature>
<dbReference type="CDD" id="cd00865">
    <property type="entry name" value="PEBP_bact_arch"/>
    <property type="match status" value="1"/>
</dbReference>
<comment type="caution">
    <text evidence="2">The sequence shown here is derived from an EMBL/GenBank/DDBJ whole genome shotgun (WGS) entry which is preliminary data.</text>
</comment>
<sequence length="219" mass="23059">MATCWWPTTFNGILFRITADGQAATEAAEMATPPDVTEKPAPSDIAINLVDAEADLSVTARTFADGDLIPLAHAAQGDNASPALEWGDAPEGAQSFVVIVDDPDAAEPKPFVHWVLFDVPGDATGIREGLPSDPVLQEPEGAKQGVNSRGQIGYVGPRPPLGDPAHNYHFQVFALDIAELPVQPGAKREDVLAAMEGHVLAAGEIVGQYERPGPEAPIN</sequence>
<dbReference type="Gene3D" id="3.90.280.10">
    <property type="entry name" value="PEBP-like"/>
    <property type="match status" value="1"/>
</dbReference>
<accession>A0A934MR62</accession>
<protein>
    <submittedName>
        <fullName evidence="2">YbhB/YbcL family Raf kinase inhibitor-like protein</fullName>
    </submittedName>
</protein>
<keyword evidence="3" id="KW-1185">Reference proteome</keyword>
<dbReference type="NCBIfam" id="TIGR00481">
    <property type="entry name" value="YbhB/YbcL family Raf kinase inhibitor-like protein"/>
    <property type="match status" value="1"/>
</dbReference>
<dbReference type="InterPro" id="IPR005247">
    <property type="entry name" value="YbhB_YbcL/LppC-like"/>
</dbReference>
<name>A0A934MR62_9HYPH</name>
<reference evidence="2" key="1">
    <citation type="submission" date="2020-12" db="EMBL/GenBank/DDBJ databases">
        <title>Devosia sp. MSA67 isolated from Mo River.</title>
        <authorList>
            <person name="Ma F."/>
            <person name="Zi Z."/>
        </authorList>
    </citation>
    <scope>NUCLEOTIDE SEQUENCE</scope>
    <source>
        <strain evidence="2">MSA67</strain>
    </source>
</reference>
<dbReference type="PANTHER" id="PTHR30289">
    <property type="entry name" value="UNCHARACTERIZED PROTEIN YBCL-RELATED"/>
    <property type="match status" value="1"/>
</dbReference>
<evidence type="ECO:0000313" key="3">
    <source>
        <dbReference type="Proteomes" id="UP000602124"/>
    </source>
</evidence>
<dbReference type="EMBL" id="JAEKMH010000002">
    <property type="protein sequence ID" value="MBJ3785089.1"/>
    <property type="molecule type" value="Genomic_DNA"/>
</dbReference>
<dbReference type="Proteomes" id="UP000602124">
    <property type="component" value="Unassembled WGS sequence"/>
</dbReference>
<dbReference type="RefSeq" id="WP_198876292.1">
    <property type="nucleotide sequence ID" value="NZ_JAEKMH010000002.1"/>
</dbReference>
<evidence type="ECO:0000256" key="1">
    <source>
        <dbReference type="SAM" id="MobiDB-lite"/>
    </source>
</evidence>